<keyword evidence="1" id="KW-1133">Transmembrane helix</keyword>
<feature type="transmembrane region" description="Helical" evidence="1">
    <location>
        <begin position="148"/>
        <end position="166"/>
    </location>
</feature>
<name>A0A2N3PWS0_9PROT</name>
<comment type="caution">
    <text evidence="2">The sequence shown here is derived from an EMBL/GenBank/DDBJ whole genome shotgun (WGS) entry which is preliminary data.</text>
</comment>
<feature type="transmembrane region" description="Helical" evidence="1">
    <location>
        <begin position="371"/>
        <end position="390"/>
    </location>
</feature>
<organism evidence="2 3">
    <name type="scientific">Telmatospirillum siberiense</name>
    <dbReference type="NCBI Taxonomy" id="382514"/>
    <lineage>
        <taxon>Bacteria</taxon>
        <taxon>Pseudomonadati</taxon>
        <taxon>Pseudomonadota</taxon>
        <taxon>Alphaproteobacteria</taxon>
        <taxon>Rhodospirillales</taxon>
        <taxon>Rhodospirillaceae</taxon>
        <taxon>Telmatospirillum</taxon>
    </lineage>
</organism>
<dbReference type="AlphaFoldDB" id="A0A2N3PWS0"/>
<feature type="transmembrane region" description="Helical" evidence="1">
    <location>
        <begin position="305"/>
        <end position="327"/>
    </location>
</feature>
<dbReference type="Proteomes" id="UP000233293">
    <property type="component" value="Unassembled WGS sequence"/>
</dbReference>
<accession>A0A2N3PWS0</accession>
<keyword evidence="1" id="KW-0812">Transmembrane</keyword>
<proteinExistence type="predicted"/>
<evidence type="ECO:0000256" key="1">
    <source>
        <dbReference type="SAM" id="Phobius"/>
    </source>
</evidence>
<sequence>MLISLDAPAAPDDTPVLFRAGFRPFFLAAGIEAVLMVPAWLVIWLGGHDLALSYPPVLWHAHEMLFGFAMAAVAGFLLTAAPNWTGAPPVRGRALMALAGLWLAGRVAFDLGGALPPIIAAVPAILFPPVLAFFLARPLLAAGKPRNLIFLPILGALTVAEALVLAEMLGWGSWGRNGLLLGIFILLLMIAIIGGRIIPGFTANGLRQRGIVVTPKSIPILEKAAIGALALTGVAWTVRPDSAVAGALALLAAILNAARLAGWHGGRTLGVPLLWVLHLGFAWLPLGLVLLGLSCFSADIPPQAALHGLTVGCIAMMVLGVMSRAALGHSGRPLAPTRPTIAAYVLIALAGIVRTFGALAAPETTLPLSGLLWSAGFALYVLAYAPICLAPRTDGQPG</sequence>
<feature type="transmembrane region" description="Helical" evidence="1">
    <location>
        <begin position="57"/>
        <end position="78"/>
    </location>
</feature>
<gene>
    <name evidence="2" type="ORF">CWS72_09815</name>
</gene>
<keyword evidence="3" id="KW-1185">Reference proteome</keyword>
<keyword evidence="1" id="KW-0472">Membrane</keyword>
<dbReference type="OrthoDB" id="9770040at2"/>
<dbReference type="RefSeq" id="WP_101250405.1">
    <property type="nucleotide sequence ID" value="NZ_PIUM01000008.1"/>
</dbReference>
<feature type="transmembrane region" description="Helical" evidence="1">
    <location>
        <begin position="178"/>
        <end position="199"/>
    </location>
</feature>
<feature type="transmembrane region" description="Helical" evidence="1">
    <location>
        <begin position="244"/>
        <end position="261"/>
    </location>
</feature>
<feature type="transmembrane region" description="Helical" evidence="1">
    <location>
        <begin position="273"/>
        <end position="293"/>
    </location>
</feature>
<dbReference type="EMBL" id="PIUM01000008">
    <property type="protein sequence ID" value="PKU24862.1"/>
    <property type="molecule type" value="Genomic_DNA"/>
</dbReference>
<feature type="transmembrane region" description="Helical" evidence="1">
    <location>
        <begin position="25"/>
        <end position="45"/>
    </location>
</feature>
<dbReference type="InterPro" id="IPR010266">
    <property type="entry name" value="NnrS"/>
</dbReference>
<feature type="transmembrane region" description="Helical" evidence="1">
    <location>
        <begin position="339"/>
        <end position="359"/>
    </location>
</feature>
<feature type="transmembrane region" description="Helical" evidence="1">
    <location>
        <begin position="90"/>
        <end position="109"/>
    </location>
</feature>
<feature type="transmembrane region" description="Helical" evidence="1">
    <location>
        <begin position="115"/>
        <end position="136"/>
    </location>
</feature>
<dbReference type="Pfam" id="PF05940">
    <property type="entry name" value="NnrS"/>
    <property type="match status" value="1"/>
</dbReference>
<evidence type="ECO:0000313" key="3">
    <source>
        <dbReference type="Proteomes" id="UP000233293"/>
    </source>
</evidence>
<protein>
    <submittedName>
        <fullName evidence="2">NnrS family protein</fullName>
    </submittedName>
</protein>
<evidence type="ECO:0000313" key="2">
    <source>
        <dbReference type="EMBL" id="PKU24862.1"/>
    </source>
</evidence>
<reference evidence="3" key="1">
    <citation type="submission" date="2017-12" db="EMBL/GenBank/DDBJ databases">
        <title>Draft genome sequence of Telmatospirillum siberiense 26-4b1T, an acidotolerant peatland alphaproteobacterium potentially involved in sulfur cycling.</title>
        <authorList>
            <person name="Hausmann B."/>
            <person name="Pjevac P."/>
            <person name="Schreck K."/>
            <person name="Herbold C.W."/>
            <person name="Daims H."/>
            <person name="Wagner M."/>
            <person name="Pester M."/>
            <person name="Loy A."/>
        </authorList>
    </citation>
    <scope>NUCLEOTIDE SEQUENCE [LARGE SCALE GENOMIC DNA]</scope>
    <source>
        <strain evidence="3">26-4b1</strain>
    </source>
</reference>
<feature type="transmembrane region" description="Helical" evidence="1">
    <location>
        <begin position="220"/>
        <end position="238"/>
    </location>
</feature>